<feature type="chain" id="PRO_5038646341" evidence="1">
    <location>
        <begin position="31"/>
        <end position="201"/>
    </location>
</feature>
<name>A0A7X0IAD7_9ACTN</name>
<sequence length="201" mass="22152">MQDAPDTRRLPRRSVLAGAVTLGLAAAATAAQSIAAPTAAAAEPRYTQNGWRFCVNCCELFLVSFAGSVCPRTRGPHQVAGWTFRLTYNLETGGTGEDSHTQANWRNCNRCAALFWAPGEWKACPLGGTHSYRPESGQFLLPFNLGQPPWTQNQWRFCLNCSVLFYNGYAYRGDTGLCPYRFLYGHFAAGYDFAIPVSAYT</sequence>
<evidence type="ECO:0000313" key="3">
    <source>
        <dbReference type="Proteomes" id="UP000555564"/>
    </source>
</evidence>
<feature type="signal peptide" evidence="1">
    <location>
        <begin position="1"/>
        <end position="30"/>
    </location>
</feature>
<dbReference type="InterPro" id="IPR006311">
    <property type="entry name" value="TAT_signal"/>
</dbReference>
<dbReference type="EMBL" id="JACHIU010000001">
    <property type="protein sequence ID" value="MBB6471577.1"/>
    <property type="molecule type" value="Genomic_DNA"/>
</dbReference>
<evidence type="ECO:0000256" key="1">
    <source>
        <dbReference type="SAM" id="SignalP"/>
    </source>
</evidence>
<dbReference type="AlphaFoldDB" id="A0A7X0IAD7"/>
<dbReference type="Proteomes" id="UP000555564">
    <property type="component" value="Unassembled WGS sequence"/>
</dbReference>
<comment type="caution">
    <text evidence="2">The sequence shown here is derived from an EMBL/GenBank/DDBJ whole genome shotgun (WGS) entry which is preliminary data.</text>
</comment>
<evidence type="ECO:0000313" key="2">
    <source>
        <dbReference type="EMBL" id="MBB6471577.1"/>
    </source>
</evidence>
<keyword evidence="3" id="KW-1185">Reference proteome</keyword>
<keyword evidence="1" id="KW-0732">Signal</keyword>
<proteinExistence type="predicted"/>
<gene>
    <name evidence="2" type="ORF">BJ992_001008</name>
</gene>
<organism evidence="2 3">
    <name type="scientific">Sphaerisporangium rubeum</name>
    <dbReference type="NCBI Taxonomy" id="321317"/>
    <lineage>
        <taxon>Bacteria</taxon>
        <taxon>Bacillati</taxon>
        <taxon>Actinomycetota</taxon>
        <taxon>Actinomycetes</taxon>
        <taxon>Streptosporangiales</taxon>
        <taxon>Streptosporangiaceae</taxon>
        <taxon>Sphaerisporangium</taxon>
    </lineage>
</organism>
<protein>
    <submittedName>
        <fullName evidence="2">Uncharacterized protein</fullName>
    </submittedName>
</protein>
<dbReference type="PROSITE" id="PS51318">
    <property type="entry name" value="TAT"/>
    <property type="match status" value="1"/>
</dbReference>
<reference evidence="2 3" key="1">
    <citation type="submission" date="2020-08" db="EMBL/GenBank/DDBJ databases">
        <title>Sequencing the genomes of 1000 actinobacteria strains.</title>
        <authorList>
            <person name="Klenk H.-P."/>
        </authorList>
    </citation>
    <scope>NUCLEOTIDE SEQUENCE [LARGE SCALE GENOMIC DNA]</scope>
    <source>
        <strain evidence="2 3">DSM 44936</strain>
    </source>
</reference>
<accession>A0A7X0IAD7</accession>
<dbReference type="RefSeq" id="WP_184978764.1">
    <property type="nucleotide sequence ID" value="NZ_BAAALO010000055.1"/>
</dbReference>